<name>A0A4R1B232_9PROT</name>
<dbReference type="EMBL" id="SJZB01000048">
    <property type="protein sequence ID" value="TCJ11871.1"/>
    <property type="molecule type" value="Genomic_DNA"/>
</dbReference>
<protein>
    <submittedName>
        <fullName evidence="3">Uncharacterized protein</fullName>
    </submittedName>
</protein>
<keyword evidence="2" id="KW-1133">Transmembrane helix</keyword>
<keyword evidence="2" id="KW-0472">Membrane</keyword>
<dbReference type="InterPro" id="IPR046703">
    <property type="entry name" value="DUF6776"/>
</dbReference>
<evidence type="ECO:0000313" key="3">
    <source>
        <dbReference type="EMBL" id="TCJ11871.1"/>
    </source>
</evidence>
<dbReference type="AlphaFoldDB" id="A0A4R1B232"/>
<sequence>MPIKSFFARRAARKGIFQRKTKAQLTSRVVIRKPVSWQNRLLWGGLVAVVAAVAGAALFLGGQYSAGYDSFSTARSMTELKRENAELRARAAELTNALETASTQLHIEQGAHQSMEAQLLKLEDERNRLNRDLALFDNLFPSAENDGRPSIRGFRIEPASSAGNLGTWRYRLLIMRSGKVGGSFVGEFQLQVRYRQGGQDRVAQTADAGKISEALEFQRYQRVEGQFQAPPGAKLLGAVARVMDNGKLVAESIYRP</sequence>
<reference evidence="3 4" key="1">
    <citation type="submission" date="2019-03" db="EMBL/GenBank/DDBJ databases">
        <title>Genome sequence of Thiobacillaceae bacterium LSR1, a sulfur-oxidizing bacterium isolated from freshwater sediment.</title>
        <authorList>
            <person name="Li S."/>
        </authorList>
    </citation>
    <scope>NUCLEOTIDE SEQUENCE [LARGE SCALE GENOMIC DNA]</scope>
    <source>
        <strain evidence="3 4">LSR1</strain>
    </source>
</reference>
<gene>
    <name evidence="3" type="ORF">EZJ19_13760</name>
</gene>
<evidence type="ECO:0000256" key="2">
    <source>
        <dbReference type="SAM" id="Phobius"/>
    </source>
</evidence>
<keyword evidence="1" id="KW-0175">Coiled coil</keyword>
<organism evidence="3 4">
    <name type="scientific">Parasulfuritortus cantonensis</name>
    <dbReference type="NCBI Taxonomy" id="2528202"/>
    <lineage>
        <taxon>Bacteria</taxon>
        <taxon>Pseudomonadati</taxon>
        <taxon>Pseudomonadota</taxon>
        <taxon>Betaproteobacteria</taxon>
        <taxon>Nitrosomonadales</taxon>
        <taxon>Thiobacillaceae</taxon>
        <taxon>Parasulfuritortus</taxon>
    </lineage>
</organism>
<comment type="caution">
    <text evidence="3">The sequence shown here is derived from an EMBL/GenBank/DDBJ whole genome shotgun (WGS) entry which is preliminary data.</text>
</comment>
<evidence type="ECO:0000313" key="4">
    <source>
        <dbReference type="Proteomes" id="UP000295443"/>
    </source>
</evidence>
<evidence type="ECO:0000256" key="1">
    <source>
        <dbReference type="SAM" id="Coils"/>
    </source>
</evidence>
<dbReference type="Pfam" id="PF20567">
    <property type="entry name" value="DUF6776"/>
    <property type="match status" value="1"/>
</dbReference>
<feature type="coiled-coil region" evidence="1">
    <location>
        <begin position="77"/>
        <end position="139"/>
    </location>
</feature>
<proteinExistence type="predicted"/>
<dbReference type="OrthoDB" id="8585321at2"/>
<keyword evidence="2" id="KW-0812">Transmembrane</keyword>
<dbReference type="RefSeq" id="WP_131448543.1">
    <property type="nucleotide sequence ID" value="NZ_SJZB01000048.1"/>
</dbReference>
<feature type="transmembrane region" description="Helical" evidence="2">
    <location>
        <begin position="41"/>
        <end position="62"/>
    </location>
</feature>
<dbReference type="Proteomes" id="UP000295443">
    <property type="component" value="Unassembled WGS sequence"/>
</dbReference>
<accession>A0A4R1B232</accession>
<keyword evidence="4" id="KW-1185">Reference proteome</keyword>